<dbReference type="InterPro" id="IPR003593">
    <property type="entry name" value="AAA+_ATPase"/>
</dbReference>
<evidence type="ECO:0000256" key="6">
    <source>
        <dbReference type="ARBA" id="ARBA00022833"/>
    </source>
</evidence>
<dbReference type="NCBIfam" id="TIGR00416">
    <property type="entry name" value="sms"/>
    <property type="match status" value="1"/>
</dbReference>
<dbReference type="InterPro" id="IPR020588">
    <property type="entry name" value="RecA_ATP-bd"/>
</dbReference>
<evidence type="ECO:0000256" key="5">
    <source>
        <dbReference type="ARBA" id="ARBA00022801"/>
    </source>
</evidence>
<evidence type="ECO:0000256" key="8">
    <source>
        <dbReference type="ARBA" id="ARBA00023016"/>
    </source>
</evidence>
<dbReference type="CDD" id="cd01121">
    <property type="entry name" value="RadA_SMS_N"/>
    <property type="match status" value="1"/>
</dbReference>
<dbReference type="Pfam" id="PF18073">
    <property type="entry name" value="Zn_ribbon_LapB"/>
    <property type="match status" value="1"/>
</dbReference>
<keyword evidence="10 11" id="KW-0234">DNA repair</keyword>
<reference evidence="15 16" key="1">
    <citation type="journal article" date="2015" name="Nature">
        <title>rRNA introns, odd ribosomes, and small enigmatic genomes across a large radiation of phyla.</title>
        <authorList>
            <person name="Brown C.T."/>
            <person name="Hug L.A."/>
            <person name="Thomas B.C."/>
            <person name="Sharon I."/>
            <person name="Castelle C.J."/>
            <person name="Singh A."/>
            <person name="Wilkins M.J."/>
            <person name="Williams K.H."/>
            <person name="Banfield J.F."/>
        </authorList>
    </citation>
    <scope>NUCLEOTIDE SEQUENCE [LARGE SCALE GENOMIC DNA]</scope>
</reference>
<dbReference type="GO" id="GO:0005524">
    <property type="term" value="F:ATP binding"/>
    <property type="evidence" value="ECO:0007669"/>
    <property type="project" value="UniProtKB-UniRule"/>
</dbReference>
<evidence type="ECO:0000256" key="1">
    <source>
        <dbReference type="ARBA" id="ARBA00022723"/>
    </source>
</evidence>
<comment type="caution">
    <text evidence="15">The sequence shown here is derived from an EMBL/GenBank/DDBJ whole genome shotgun (WGS) entry which is preliminary data.</text>
</comment>
<keyword evidence="2 11" id="KW-0547">Nucleotide-binding</keyword>
<dbReference type="GO" id="GO:0016787">
    <property type="term" value="F:hydrolase activity"/>
    <property type="evidence" value="ECO:0007669"/>
    <property type="project" value="UniProtKB-KW"/>
</dbReference>
<keyword evidence="6 13" id="KW-0862">Zinc</keyword>
<dbReference type="Gene3D" id="3.40.50.300">
    <property type="entry name" value="P-loop containing nucleotide triphosphate hydrolases"/>
    <property type="match status" value="1"/>
</dbReference>
<dbReference type="InterPro" id="IPR014721">
    <property type="entry name" value="Ribsml_uS5_D2-typ_fold_subgr"/>
</dbReference>
<dbReference type="GO" id="GO:0003684">
    <property type="term" value="F:damaged DNA binding"/>
    <property type="evidence" value="ECO:0007669"/>
    <property type="project" value="InterPro"/>
</dbReference>
<dbReference type="Pfam" id="PF13481">
    <property type="entry name" value="AAA_25"/>
    <property type="match status" value="1"/>
</dbReference>
<feature type="short sequence motif" description="RadA KNRFG motif" evidence="11">
    <location>
        <begin position="269"/>
        <end position="273"/>
    </location>
</feature>
<evidence type="ECO:0000256" key="12">
    <source>
        <dbReference type="NCBIfam" id="TIGR00416"/>
    </source>
</evidence>
<evidence type="ECO:0000256" key="2">
    <source>
        <dbReference type="ARBA" id="ARBA00022741"/>
    </source>
</evidence>
<accession>A0A0G0I6T9</accession>
<organism evidence="15 16">
    <name type="scientific">Candidatus Woesebacteria bacterium GW2011_GWD1_38_10</name>
    <dbReference type="NCBI Taxonomy" id="1618592"/>
    <lineage>
        <taxon>Bacteria</taxon>
        <taxon>Candidatus Woeseibacteriota</taxon>
    </lineage>
</organism>
<evidence type="ECO:0000256" key="11">
    <source>
        <dbReference type="HAMAP-Rule" id="MF_01498"/>
    </source>
</evidence>
<evidence type="ECO:0000313" key="16">
    <source>
        <dbReference type="Proteomes" id="UP000034366"/>
    </source>
</evidence>
<comment type="function">
    <text evidence="11">Plays a role in repairing double-strand DNA breaks, probably involving stabilizing or processing branched DNA or blocked replication forks.</text>
</comment>
<keyword evidence="9 11" id="KW-0238">DNA-binding</keyword>
<keyword evidence="3 11" id="KW-0227">DNA damage</keyword>
<dbReference type="InterPro" id="IPR020568">
    <property type="entry name" value="Ribosomal_Su5_D2-typ_SF"/>
</dbReference>
<feature type="domain" description="RecA family profile 1" evidence="14">
    <location>
        <begin position="67"/>
        <end position="232"/>
    </location>
</feature>
<dbReference type="PATRIC" id="fig|1618592.3.peg.913"/>
<evidence type="ECO:0000256" key="9">
    <source>
        <dbReference type="ARBA" id="ARBA00023125"/>
    </source>
</evidence>
<dbReference type="FunFam" id="3.40.50.300:FF:000050">
    <property type="entry name" value="DNA repair protein RadA"/>
    <property type="match status" value="1"/>
</dbReference>
<dbReference type="PRINTS" id="PR01874">
    <property type="entry name" value="DNAREPAIRADA"/>
</dbReference>
<evidence type="ECO:0000259" key="14">
    <source>
        <dbReference type="PROSITE" id="PS50162"/>
    </source>
</evidence>
<comment type="domain">
    <text evidence="11">The middle region has homology to RecA with ATPase motifs including the RadA KNRFG motif, while the C-terminus is homologous to Lon protease.</text>
</comment>
<dbReference type="HAMAP" id="MF_01498">
    <property type="entry name" value="RadA_bact"/>
    <property type="match status" value="1"/>
</dbReference>
<evidence type="ECO:0000256" key="3">
    <source>
        <dbReference type="ARBA" id="ARBA00022763"/>
    </source>
</evidence>
<dbReference type="PANTHER" id="PTHR32472">
    <property type="entry name" value="DNA REPAIR PROTEIN RADA"/>
    <property type="match status" value="1"/>
</dbReference>
<dbReference type="Gene3D" id="3.30.230.10">
    <property type="match status" value="1"/>
</dbReference>
<feature type="region of interest" description="Lon-protease-like" evidence="11">
    <location>
        <begin position="368"/>
        <end position="458"/>
    </location>
</feature>
<dbReference type="SUPFAM" id="SSF52540">
    <property type="entry name" value="P-loop containing nucleoside triphosphate hydrolases"/>
    <property type="match status" value="1"/>
</dbReference>
<dbReference type="GO" id="GO:0005829">
    <property type="term" value="C:cytosol"/>
    <property type="evidence" value="ECO:0007669"/>
    <property type="project" value="TreeGrafter"/>
</dbReference>
<proteinExistence type="inferred from homology"/>
<dbReference type="PANTHER" id="PTHR32472:SF10">
    <property type="entry name" value="DNA REPAIR PROTEIN RADA-LIKE PROTEIN"/>
    <property type="match status" value="1"/>
</dbReference>
<dbReference type="SMART" id="SM00382">
    <property type="entry name" value="AAA"/>
    <property type="match status" value="1"/>
</dbReference>
<dbReference type="InterPro" id="IPR041166">
    <property type="entry name" value="Rubredoxin_2"/>
</dbReference>
<keyword evidence="5" id="KW-0378">Hydrolase</keyword>
<dbReference type="InterPro" id="IPR027417">
    <property type="entry name" value="P-loop_NTPase"/>
</dbReference>
<evidence type="ECO:0000313" key="15">
    <source>
        <dbReference type="EMBL" id="KKQ46670.1"/>
    </source>
</evidence>
<dbReference type="EMBL" id="LBTW01000072">
    <property type="protein sequence ID" value="KKQ46670.1"/>
    <property type="molecule type" value="Genomic_DNA"/>
</dbReference>
<evidence type="ECO:0000256" key="13">
    <source>
        <dbReference type="RuleBase" id="RU003555"/>
    </source>
</evidence>
<keyword evidence="7 11" id="KW-0067">ATP-binding</keyword>
<keyword evidence="4 13" id="KW-0863">Zinc-finger</keyword>
<evidence type="ECO:0000256" key="4">
    <source>
        <dbReference type="ARBA" id="ARBA00022771"/>
    </source>
</evidence>
<dbReference type="GO" id="GO:0000725">
    <property type="term" value="P:recombinational repair"/>
    <property type="evidence" value="ECO:0007669"/>
    <property type="project" value="UniProtKB-UniRule"/>
</dbReference>
<feature type="binding site" evidence="11">
    <location>
        <begin position="96"/>
        <end position="103"/>
    </location>
    <ligand>
        <name>ATP</name>
        <dbReference type="ChEBI" id="CHEBI:30616"/>
    </ligand>
</feature>
<dbReference type="PROSITE" id="PS50162">
    <property type="entry name" value="RECA_2"/>
    <property type="match status" value="1"/>
</dbReference>
<sequence length="458" mass="50071">MGRSTSQFICQQCNYQNARWFGKCPECGSWNTAVETLSQRNSKHEIRNTKQITNTKPVKLTEITNTQTNRALTGISELDRVLGGGIVPGQVILIAGEPGIGKSTLLLQVADQVNIELKKVGNKEENGQSTVLYVSGEESAGQIAIRAQRLGIKNGNIQLMESTDIDSIVDTIEIPNSKFQMPNAVIVDSIQTMQTGDLSGMAGSVGQVRECAYRLVKLAKSTGISVFIVGHVTKEGTIAGPSVLMHIVDTVLWFEGDKTLSVRLLRAVKNRFGPTDEVGIFSMGDVGLLSEDHPERFFLSEIKKSVPGSVISCVMNGTRPLMVEIQSLIIPSKLAMPRRVAQGIDSKKLELLLAVMSRRCGLSIYESDVYVSVMGGINIKNDPSIDLAVCLSLASGYFNKPIDRKTVVFGEVGLLGEVRGVVLQDKRLKEAKRLGFRDFVTSERFDFLQKGIKEIFST</sequence>
<protein>
    <recommendedName>
        <fullName evidence="11 12">DNA repair protein RadA</fullName>
    </recommendedName>
</protein>
<dbReference type="Proteomes" id="UP000034366">
    <property type="component" value="Unassembled WGS sequence"/>
</dbReference>
<comment type="similarity">
    <text evidence="11 13">Belongs to the RecA family. RadA subfamily.</text>
</comment>
<evidence type="ECO:0000256" key="7">
    <source>
        <dbReference type="ARBA" id="ARBA00022840"/>
    </source>
</evidence>
<comment type="function">
    <text evidence="13">DNA-dependent ATPase involved in processing of recombination intermediates, plays a role in repairing DNA breaks. Stimulates the branch migration of RecA-mediated strand transfer reactions, allowing the 3' invading strand to extend heteroduplex DNA faster. Binds ssDNA in the presence of ADP but not other nucleotides, has ATPase activity that is stimulated by ssDNA and various branched DNA structures, but inhibited by SSB. Does not have RecA's homology-searching function.</text>
</comment>
<name>A0A0G0I6T9_9BACT</name>
<keyword evidence="1 11" id="KW-0479">Metal-binding</keyword>
<dbReference type="SUPFAM" id="SSF54211">
    <property type="entry name" value="Ribosomal protein S5 domain 2-like"/>
    <property type="match status" value="1"/>
</dbReference>
<gene>
    <name evidence="11" type="primary">radA</name>
    <name evidence="15" type="ORF">US67_C0072G0005</name>
</gene>
<evidence type="ECO:0000256" key="10">
    <source>
        <dbReference type="ARBA" id="ARBA00023204"/>
    </source>
</evidence>
<dbReference type="GO" id="GO:0008270">
    <property type="term" value="F:zinc ion binding"/>
    <property type="evidence" value="ECO:0007669"/>
    <property type="project" value="UniProtKB-KW"/>
</dbReference>
<dbReference type="GO" id="GO:0140664">
    <property type="term" value="F:ATP-dependent DNA damage sensor activity"/>
    <property type="evidence" value="ECO:0007669"/>
    <property type="project" value="InterPro"/>
</dbReference>
<dbReference type="InterPro" id="IPR004504">
    <property type="entry name" value="DNA_repair_RadA"/>
</dbReference>
<keyword evidence="8 11" id="KW-0346">Stress response</keyword>
<dbReference type="AlphaFoldDB" id="A0A0G0I6T9"/>